<evidence type="ECO:0000256" key="6">
    <source>
        <dbReference type="ARBA" id="ARBA00023136"/>
    </source>
</evidence>
<dbReference type="Pfam" id="PF00497">
    <property type="entry name" value="SBP_bac_3"/>
    <property type="match status" value="1"/>
</dbReference>
<proteinExistence type="predicted"/>
<evidence type="ECO:0000256" key="3">
    <source>
        <dbReference type="ARBA" id="ARBA00022692"/>
    </source>
</evidence>
<organism evidence="14 15">
    <name type="scientific">Altericroceibacterium spongiae</name>
    <dbReference type="NCBI Taxonomy" id="2320269"/>
    <lineage>
        <taxon>Bacteria</taxon>
        <taxon>Pseudomonadati</taxon>
        <taxon>Pseudomonadota</taxon>
        <taxon>Alphaproteobacteria</taxon>
        <taxon>Sphingomonadales</taxon>
        <taxon>Erythrobacteraceae</taxon>
        <taxon>Altericroceibacterium</taxon>
    </lineage>
</organism>
<dbReference type="SMART" id="SM00062">
    <property type="entry name" value="PBPb"/>
    <property type="match status" value="1"/>
</dbReference>
<comment type="caution">
    <text evidence="14">The sequence shown here is derived from an EMBL/GenBank/DDBJ whole genome shotgun (WGS) entry which is preliminary data.</text>
</comment>
<keyword evidence="9" id="KW-0407">Ion channel</keyword>
<keyword evidence="2" id="KW-0813">Transport</keyword>
<feature type="transmembrane region" description="Helical" evidence="10">
    <location>
        <begin position="181"/>
        <end position="201"/>
    </location>
</feature>
<dbReference type="GO" id="GO:0015276">
    <property type="term" value="F:ligand-gated monoatomic ion channel activity"/>
    <property type="evidence" value="ECO:0007669"/>
    <property type="project" value="InterPro"/>
</dbReference>
<dbReference type="Gene3D" id="1.10.287.70">
    <property type="match status" value="1"/>
</dbReference>
<dbReference type="SUPFAM" id="SSF53850">
    <property type="entry name" value="Periplasmic binding protein-like II"/>
    <property type="match status" value="1"/>
</dbReference>
<evidence type="ECO:0000256" key="8">
    <source>
        <dbReference type="ARBA" id="ARBA00023180"/>
    </source>
</evidence>
<feature type="domain" description="Solute-binding protein family 3/N-terminal" evidence="12">
    <location>
        <begin position="42"/>
        <end position="366"/>
    </location>
</feature>
<feature type="transmembrane region" description="Helical" evidence="10">
    <location>
        <begin position="213"/>
        <end position="234"/>
    </location>
</feature>
<evidence type="ECO:0000256" key="1">
    <source>
        <dbReference type="ARBA" id="ARBA00004141"/>
    </source>
</evidence>
<evidence type="ECO:0000256" key="2">
    <source>
        <dbReference type="ARBA" id="ARBA00022448"/>
    </source>
</evidence>
<dbReference type="Proteomes" id="UP000284395">
    <property type="component" value="Unassembled WGS sequence"/>
</dbReference>
<evidence type="ECO:0000259" key="13">
    <source>
        <dbReference type="SMART" id="SM00079"/>
    </source>
</evidence>
<keyword evidence="15" id="KW-1185">Reference proteome</keyword>
<dbReference type="PANTHER" id="PTHR18966">
    <property type="entry name" value="IONOTROPIC GLUTAMATE RECEPTOR"/>
    <property type="match status" value="1"/>
</dbReference>
<evidence type="ECO:0000313" key="15">
    <source>
        <dbReference type="Proteomes" id="UP000284395"/>
    </source>
</evidence>
<feature type="domain" description="Ionotropic glutamate receptor C-terminal" evidence="13">
    <location>
        <begin position="39"/>
        <end position="357"/>
    </location>
</feature>
<dbReference type="GO" id="GO:0016020">
    <property type="term" value="C:membrane"/>
    <property type="evidence" value="ECO:0007669"/>
    <property type="project" value="UniProtKB-SubCell"/>
</dbReference>
<keyword evidence="8" id="KW-0325">Glycoprotein</keyword>
<dbReference type="InterPro" id="IPR001320">
    <property type="entry name" value="Iontro_rcpt_C"/>
</dbReference>
<keyword evidence="7" id="KW-0675">Receptor</keyword>
<feature type="signal peptide" evidence="11">
    <location>
        <begin position="1"/>
        <end position="31"/>
    </location>
</feature>
<dbReference type="SMART" id="SM00079">
    <property type="entry name" value="PBPe"/>
    <property type="match status" value="1"/>
</dbReference>
<evidence type="ECO:0000256" key="11">
    <source>
        <dbReference type="SAM" id="SignalP"/>
    </source>
</evidence>
<keyword evidence="4 10" id="KW-1133">Transmembrane helix</keyword>
<evidence type="ECO:0000256" key="5">
    <source>
        <dbReference type="ARBA" id="ARBA00023065"/>
    </source>
</evidence>
<name>A0A420ERG4_9SPHN</name>
<dbReference type="InterPro" id="IPR001638">
    <property type="entry name" value="Solute-binding_3/MltF_N"/>
</dbReference>
<dbReference type="OrthoDB" id="9799090at2"/>
<evidence type="ECO:0000256" key="9">
    <source>
        <dbReference type="ARBA" id="ARBA00023303"/>
    </source>
</evidence>
<feature type="transmembrane region" description="Helical" evidence="10">
    <location>
        <begin position="148"/>
        <end position="169"/>
    </location>
</feature>
<comment type="subcellular location">
    <subcellularLocation>
        <location evidence="1">Membrane</location>
        <topology evidence="1">Multi-pass membrane protein</topology>
    </subcellularLocation>
</comment>
<gene>
    <name evidence="14" type="ORF">D6851_02075</name>
</gene>
<dbReference type="AlphaFoldDB" id="A0A420ERG4"/>
<dbReference type="PRINTS" id="PR00169">
    <property type="entry name" value="KCHANNEL"/>
</dbReference>
<dbReference type="InterPro" id="IPR015683">
    <property type="entry name" value="Ionotropic_Glu_rcpt"/>
</dbReference>
<dbReference type="RefSeq" id="WP_120323190.1">
    <property type="nucleotide sequence ID" value="NZ_RAPF01000001.1"/>
</dbReference>
<dbReference type="SUPFAM" id="SSF81324">
    <property type="entry name" value="Voltage-gated potassium channels"/>
    <property type="match status" value="1"/>
</dbReference>
<evidence type="ECO:0000256" key="4">
    <source>
        <dbReference type="ARBA" id="ARBA00022989"/>
    </source>
</evidence>
<dbReference type="Gene3D" id="3.40.190.10">
    <property type="entry name" value="Periplasmic binding protein-like II"/>
    <property type="match status" value="3"/>
</dbReference>
<evidence type="ECO:0000313" key="14">
    <source>
        <dbReference type="EMBL" id="RKF23286.1"/>
    </source>
</evidence>
<keyword evidence="11" id="KW-0732">Signal</keyword>
<keyword evidence="6 10" id="KW-0472">Membrane</keyword>
<protein>
    <submittedName>
        <fullName evidence="14">ABC transporter substrate-binding protein</fullName>
    </submittedName>
</protein>
<feature type="chain" id="PRO_5019072697" evidence="11">
    <location>
        <begin position="32"/>
        <end position="367"/>
    </location>
</feature>
<accession>A0A420ERG4</accession>
<keyword evidence="5" id="KW-0406">Ion transport</keyword>
<evidence type="ECO:0000256" key="10">
    <source>
        <dbReference type="SAM" id="Phobius"/>
    </source>
</evidence>
<evidence type="ECO:0000259" key="12">
    <source>
        <dbReference type="SMART" id="SM00062"/>
    </source>
</evidence>
<sequence length="367" mass="40276">MQHRLSRKGILSVQFWALLLCLILHSGPALAQNSQSPADMAIATREAPPFAMKGPDGEWRGLAIDLWRDIAEDRGYSYHFVETDLSGMVEGVADGTYDASVGALTITSGREQQVDFTHPFYATGFGIALRKTPTAWYSLFQNFFTLNFLKAVLALCALLLFMGLLFWLAERRANEDEFDHSLRGIGSGFWFSAVTMTTVGYGDKAPRTVLGKVIALIWMFGAIIIISTFTGMIASSLTAGRLEGAVSGPDDLPNVAVGSIAGSASDEWLTEEGYGFSDFPDVESGLAALQDGSIDAFVYDDPLLRYMVRTSYNQDLRLLPGTFGRQDYGIALPQGSSLREPIDLALLRHVESNEWRNDIKSTLGKRE</sequence>
<keyword evidence="3 10" id="KW-0812">Transmembrane</keyword>
<dbReference type="Pfam" id="PF00060">
    <property type="entry name" value="Lig_chan"/>
    <property type="match status" value="1"/>
</dbReference>
<dbReference type="EMBL" id="RAPF01000001">
    <property type="protein sequence ID" value="RKF23286.1"/>
    <property type="molecule type" value="Genomic_DNA"/>
</dbReference>
<reference evidence="14 15" key="1">
    <citation type="submission" date="2018-09" db="EMBL/GenBank/DDBJ databases">
        <title>Altererythrobacter spongiae sp. nov., isolated from a marine sponge.</title>
        <authorList>
            <person name="Zhuang L."/>
            <person name="Luo L."/>
        </authorList>
    </citation>
    <scope>NUCLEOTIDE SEQUENCE [LARGE SCALE GENOMIC DNA]</scope>
    <source>
        <strain evidence="14 15">HN-Y73</strain>
    </source>
</reference>
<evidence type="ECO:0000256" key="7">
    <source>
        <dbReference type="ARBA" id="ARBA00023170"/>
    </source>
</evidence>